<evidence type="ECO:0000313" key="8">
    <source>
        <dbReference type="Proteomes" id="UP000483286"/>
    </source>
</evidence>
<dbReference type="Gene3D" id="1.20.1250.20">
    <property type="entry name" value="MFS general substrate transporter like domains"/>
    <property type="match status" value="1"/>
</dbReference>
<feature type="transmembrane region" description="Helical" evidence="6">
    <location>
        <begin position="102"/>
        <end position="129"/>
    </location>
</feature>
<protein>
    <submittedName>
        <fullName evidence="7">MFS transporter</fullName>
    </submittedName>
</protein>
<dbReference type="AlphaFoldDB" id="A0A7C9HR31"/>
<dbReference type="Pfam" id="PF07690">
    <property type="entry name" value="MFS_1"/>
    <property type="match status" value="1"/>
</dbReference>
<dbReference type="SUPFAM" id="SSF103473">
    <property type="entry name" value="MFS general substrate transporter"/>
    <property type="match status" value="1"/>
</dbReference>
<dbReference type="RefSeq" id="WP_157458733.1">
    <property type="nucleotide sequence ID" value="NZ_WQLB01000008.1"/>
</dbReference>
<keyword evidence="4 6" id="KW-1133">Transmembrane helix</keyword>
<organism evidence="7 8">
    <name type="scientific">Deinococcus arboris</name>
    <dbReference type="NCBI Taxonomy" id="2682977"/>
    <lineage>
        <taxon>Bacteria</taxon>
        <taxon>Thermotogati</taxon>
        <taxon>Deinococcota</taxon>
        <taxon>Deinococci</taxon>
        <taxon>Deinococcales</taxon>
        <taxon>Deinococcaceae</taxon>
        <taxon>Deinococcus</taxon>
    </lineage>
</organism>
<feature type="transmembrane region" description="Helical" evidence="6">
    <location>
        <begin position="141"/>
        <end position="162"/>
    </location>
</feature>
<keyword evidence="2" id="KW-1003">Cell membrane</keyword>
<evidence type="ECO:0000256" key="4">
    <source>
        <dbReference type="ARBA" id="ARBA00022989"/>
    </source>
</evidence>
<keyword evidence="8" id="KW-1185">Reference proteome</keyword>
<comment type="subcellular location">
    <subcellularLocation>
        <location evidence="1">Cell membrane</location>
        <topology evidence="1">Multi-pass membrane protein</topology>
    </subcellularLocation>
</comment>
<proteinExistence type="predicted"/>
<keyword evidence="5 6" id="KW-0472">Membrane</keyword>
<feature type="transmembrane region" description="Helical" evidence="6">
    <location>
        <begin position="12"/>
        <end position="36"/>
    </location>
</feature>
<dbReference type="InterPro" id="IPR036259">
    <property type="entry name" value="MFS_trans_sf"/>
</dbReference>
<evidence type="ECO:0000256" key="5">
    <source>
        <dbReference type="ARBA" id="ARBA00023136"/>
    </source>
</evidence>
<dbReference type="GO" id="GO:0005886">
    <property type="term" value="C:plasma membrane"/>
    <property type="evidence" value="ECO:0007669"/>
    <property type="project" value="UniProtKB-SubCell"/>
</dbReference>
<name>A0A7C9HR31_9DEIO</name>
<gene>
    <name evidence="7" type="ORF">GO986_07845</name>
</gene>
<reference evidence="7 8" key="1">
    <citation type="submission" date="2019-12" db="EMBL/GenBank/DDBJ databases">
        <title>Deinococcus sp. HMF7620 Genome sequencing and assembly.</title>
        <authorList>
            <person name="Kang H."/>
            <person name="Kim H."/>
            <person name="Joh K."/>
        </authorList>
    </citation>
    <scope>NUCLEOTIDE SEQUENCE [LARGE SCALE GENOMIC DNA]</scope>
    <source>
        <strain evidence="7 8">HMF7620</strain>
    </source>
</reference>
<evidence type="ECO:0000256" key="1">
    <source>
        <dbReference type="ARBA" id="ARBA00004651"/>
    </source>
</evidence>
<feature type="transmembrane region" description="Helical" evidence="6">
    <location>
        <begin position="42"/>
        <end position="61"/>
    </location>
</feature>
<feature type="transmembrane region" description="Helical" evidence="6">
    <location>
        <begin position="284"/>
        <end position="302"/>
    </location>
</feature>
<feature type="transmembrane region" description="Helical" evidence="6">
    <location>
        <begin position="342"/>
        <end position="364"/>
    </location>
</feature>
<evidence type="ECO:0000313" key="7">
    <source>
        <dbReference type="EMBL" id="MVN86674.1"/>
    </source>
</evidence>
<keyword evidence="3 6" id="KW-0812">Transmembrane</keyword>
<evidence type="ECO:0000256" key="3">
    <source>
        <dbReference type="ARBA" id="ARBA00022692"/>
    </source>
</evidence>
<evidence type="ECO:0000256" key="2">
    <source>
        <dbReference type="ARBA" id="ARBA00022475"/>
    </source>
</evidence>
<comment type="caution">
    <text evidence="7">The sequence shown here is derived from an EMBL/GenBank/DDBJ whole genome shotgun (WGS) entry which is preliminary data.</text>
</comment>
<feature type="transmembrane region" description="Helical" evidence="6">
    <location>
        <begin position="308"/>
        <end position="330"/>
    </location>
</feature>
<feature type="transmembrane region" description="Helical" evidence="6">
    <location>
        <begin position="218"/>
        <end position="240"/>
    </location>
</feature>
<feature type="transmembrane region" description="Helical" evidence="6">
    <location>
        <begin position="168"/>
        <end position="189"/>
    </location>
</feature>
<dbReference type="GO" id="GO:0022857">
    <property type="term" value="F:transmembrane transporter activity"/>
    <property type="evidence" value="ECO:0007669"/>
    <property type="project" value="InterPro"/>
</dbReference>
<dbReference type="InterPro" id="IPR011701">
    <property type="entry name" value="MFS"/>
</dbReference>
<sequence length="408" mass="41935">MSPSLWTRSFGLWLLGTAQSQFGSALAGIALGFLVLHQTGSAGLMAVTLACTLLPNLLMPLAGTLVDRWPLKVSLLAANLLRGALQLGMGGAALVLGEVPLWLVNTAALLTGLAGLLAEPASSAAVPALVAPAQLARANGLLGSVGRGAWLLGTLTGGWLVTAWSPPVAILADGASFLVMAALLAWVTLPGRPTPAGPRPSLWADLGAGLRVMGQSRLLVLAPVIALLLNASLAPVTAILPKLFGTLGASATGYSLFLALESAGLLAAGLLVVQLSERAAPSRLISAGLLLTAVTYAALWLWPVTGVLLPGAAALGFGFGLSNIAFQTLLQGQVPQAYLGRVFGVLGMVSRLGMPLSLLLVSPLLDRLPLGLWFGLAALAQGLGWLLWRWGRQADRPAADWISKEIIL</sequence>
<dbReference type="CDD" id="cd06173">
    <property type="entry name" value="MFS_MefA_like"/>
    <property type="match status" value="1"/>
</dbReference>
<accession>A0A7C9HR31</accession>
<evidence type="ECO:0000256" key="6">
    <source>
        <dbReference type="SAM" id="Phobius"/>
    </source>
</evidence>
<dbReference type="PANTHER" id="PTHR23513:SF6">
    <property type="entry name" value="MAJOR FACILITATOR SUPERFAMILY ASSOCIATED DOMAIN-CONTAINING PROTEIN"/>
    <property type="match status" value="1"/>
</dbReference>
<feature type="transmembrane region" description="Helical" evidence="6">
    <location>
        <begin position="370"/>
        <end position="388"/>
    </location>
</feature>
<feature type="transmembrane region" description="Helical" evidence="6">
    <location>
        <begin position="73"/>
        <end position="96"/>
    </location>
</feature>
<dbReference type="EMBL" id="WQLB01000008">
    <property type="protein sequence ID" value="MVN86674.1"/>
    <property type="molecule type" value="Genomic_DNA"/>
</dbReference>
<dbReference type="PANTHER" id="PTHR23513">
    <property type="entry name" value="INTEGRAL MEMBRANE EFFLUX PROTEIN-RELATED"/>
    <property type="match status" value="1"/>
</dbReference>
<feature type="transmembrane region" description="Helical" evidence="6">
    <location>
        <begin position="252"/>
        <end position="272"/>
    </location>
</feature>
<dbReference type="Proteomes" id="UP000483286">
    <property type="component" value="Unassembled WGS sequence"/>
</dbReference>